<feature type="compositionally biased region" description="Basic and acidic residues" evidence="1">
    <location>
        <begin position="1"/>
        <end position="13"/>
    </location>
</feature>
<dbReference type="Proteomes" id="UP000091967">
    <property type="component" value="Unassembled WGS sequence"/>
</dbReference>
<sequence length="175" mass="19892">MPRRQTFDRDEGRLPAGMKRVGYDSDTGVYSFQAADGTLWEMSPGTEYGQLKRAGGNLRADSDFRRRNPQFFGTAHTVESSTEVDGEHDSGPEDLDDIVPLPRYETSRYVPPARYQYPRYVDTRRATAPPRVTDVLQRRSSRLESLRQRVKSVKTSLVGSVNKTLEEVKSAFRNT</sequence>
<evidence type="ECO:0000313" key="3">
    <source>
        <dbReference type="Proteomes" id="UP000091967"/>
    </source>
</evidence>
<accession>A0A1B8AWX0</accession>
<organism evidence="2 3">
    <name type="scientific">Fusarium poae</name>
    <dbReference type="NCBI Taxonomy" id="36050"/>
    <lineage>
        <taxon>Eukaryota</taxon>
        <taxon>Fungi</taxon>
        <taxon>Dikarya</taxon>
        <taxon>Ascomycota</taxon>
        <taxon>Pezizomycotina</taxon>
        <taxon>Sordariomycetes</taxon>
        <taxon>Hypocreomycetidae</taxon>
        <taxon>Hypocreales</taxon>
        <taxon>Nectriaceae</taxon>
        <taxon>Fusarium</taxon>
    </lineage>
</organism>
<name>A0A1B8AWX0_FUSPO</name>
<dbReference type="AlphaFoldDB" id="A0A1B8AWX0"/>
<dbReference type="OMA" id="MQRISYN"/>
<reference evidence="2 3" key="1">
    <citation type="submission" date="2016-06" db="EMBL/GenBank/DDBJ databases">
        <title>Living apart together: crosstalk between the core and supernumerary genomes in a fungal plant pathogen.</title>
        <authorList>
            <person name="Vanheule A."/>
            <person name="Audenaert K."/>
            <person name="Warris S."/>
            <person name="Van De Geest H."/>
            <person name="Schijlen E."/>
            <person name="Hofte M."/>
            <person name="De Saeger S."/>
            <person name="Haesaert G."/>
            <person name="Waalwijk C."/>
            <person name="Van Der Lee T."/>
        </authorList>
    </citation>
    <scope>NUCLEOTIDE SEQUENCE [LARGE SCALE GENOMIC DNA]</scope>
    <source>
        <strain evidence="2 3">2516</strain>
    </source>
</reference>
<comment type="caution">
    <text evidence="2">The sequence shown here is derived from an EMBL/GenBank/DDBJ whole genome shotgun (WGS) entry which is preliminary data.</text>
</comment>
<feature type="region of interest" description="Disordered" evidence="1">
    <location>
        <begin position="72"/>
        <end position="103"/>
    </location>
</feature>
<gene>
    <name evidence="2" type="ORF">FPOA_05565</name>
</gene>
<feature type="region of interest" description="Disordered" evidence="1">
    <location>
        <begin position="1"/>
        <end position="20"/>
    </location>
</feature>
<evidence type="ECO:0000256" key="1">
    <source>
        <dbReference type="SAM" id="MobiDB-lite"/>
    </source>
</evidence>
<keyword evidence="3" id="KW-1185">Reference proteome</keyword>
<evidence type="ECO:0000313" key="2">
    <source>
        <dbReference type="EMBL" id="OBS25029.1"/>
    </source>
</evidence>
<proteinExistence type="predicted"/>
<dbReference type="EMBL" id="LYXU01000002">
    <property type="protein sequence ID" value="OBS25029.1"/>
    <property type="molecule type" value="Genomic_DNA"/>
</dbReference>
<protein>
    <submittedName>
        <fullName evidence="2">Uncharacterized protein</fullName>
    </submittedName>
</protein>